<reference evidence="2 3" key="1">
    <citation type="submission" date="2020-08" db="EMBL/GenBank/DDBJ databases">
        <title>Genomic Encyclopedia of Type Strains, Phase IV (KMG-V): Genome sequencing to study the core and pangenomes of soil and plant-associated prokaryotes.</title>
        <authorList>
            <person name="Whitman W."/>
        </authorList>
    </citation>
    <scope>NUCLEOTIDE SEQUENCE [LARGE SCALE GENOMIC DNA]</scope>
    <source>
        <strain evidence="2 3">X5P2</strain>
    </source>
</reference>
<feature type="domain" description="Schlafen AlbA-2" evidence="1">
    <location>
        <begin position="21"/>
        <end position="60"/>
    </location>
</feature>
<dbReference type="Proteomes" id="UP000535182">
    <property type="component" value="Unassembled WGS sequence"/>
</dbReference>
<sequence length="72" mass="8044">MPIDIRPITDLQVLKILNTTEGHFADLKSKDIQPAKLTQTMAAFANADGGELYVGVDEIKTEGRRYGCIHKW</sequence>
<dbReference type="InterPro" id="IPR038461">
    <property type="entry name" value="Schlafen_AlbA_2_dom_sf"/>
</dbReference>
<dbReference type="Gene3D" id="3.30.950.30">
    <property type="entry name" value="Schlafen, AAA domain"/>
    <property type="match status" value="1"/>
</dbReference>
<dbReference type="RefSeq" id="WP_183977392.1">
    <property type="nucleotide sequence ID" value="NZ_JACHEB010000005.1"/>
</dbReference>
<proteinExistence type="predicted"/>
<dbReference type="AlphaFoldDB" id="A0A9X0QFA9"/>
<organism evidence="2 3">
    <name type="scientific">Tunturiibacter gelidiferens</name>
    <dbReference type="NCBI Taxonomy" id="3069689"/>
    <lineage>
        <taxon>Bacteria</taxon>
        <taxon>Pseudomonadati</taxon>
        <taxon>Acidobacteriota</taxon>
        <taxon>Terriglobia</taxon>
        <taxon>Terriglobales</taxon>
        <taxon>Acidobacteriaceae</taxon>
        <taxon>Tunturiibacter</taxon>
    </lineage>
</organism>
<evidence type="ECO:0000259" key="1">
    <source>
        <dbReference type="Pfam" id="PF04326"/>
    </source>
</evidence>
<dbReference type="InterPro" id="IPR007421">
    <property type="entry name" value="Schlafen_AlbA_2_dom"/>
</dbReference>
<dbReference type="Pfam" id="PF04326">
    <property type="entry name" value="SLFN_AlbA_2"/>
    <property type="match status" value="1"/>
</dbReference>
<comment type="caution">
    <text evidence="2">The sequence shown here is derived from an EMBL/GenBank/DDBJ whole genome shotgun (WGS) entry which is preliminary data.</text>
</comment>
<keyword evidence="3" id="KW-1185">Reference proteome</keyword>
<accession>A0A9X0QFA9</accession>
<dbReference type="EMBL" id="JACHEB010000005">
    <property type="protein sequence ID" value="MBB5329189.1"/>
    <property type="molecule type" value="Genomic_DNA"/>
</dbReference>
<name>A0A9X0QFA9_9BACT</name>
<evidence type="ECO:0000313" key="2">
    <source>
        <dbReference type="EMBL" id="MBB5329189.1"/>
    </source>
</evidence>
<evidence type="ECO:0000313" key="3">
    <source>
        <dbReference type="Proteomes" id="UP000535182"/>
    </source>
</evidence>
<gene>
    <name evidence="2" type="ORF">HDF14_002805</name>
</gene>
<protein>
    <submittedName>
        <fullName evidence="2">HTH transcriptional regulator</fullName>
    </submittedName>
</protein>